<evidence type="ECO:0000313" key="3">
    <source>
        <dbReference type="Proteomes" id="UP001380601"/>
    </source>
</evidence>
<organism evidence="2 3">
    <name type="scientific">Staphylococcus debuckii</name>
    <dbReference type="NCBI Taxonomy" id="2044912"/>
    <lineage>
        <taxon>Bacteria</taxon>
        <taxon>Bacillati</taxon>
        <taxon>Bacillota</taxon>
        <taxon>Bacilli</taxon>
        <taxon>Bacillales</taxon>
        <taxon>Staphylococcaceae</taxon>
        <taxon>Staphylococcus</taxon>
    </lineage>
</organism>
<feature type="transmembrane region" description="Helical" evidence="1">
    <location>
        <begin position="100"/>
        <end position="119"/>
    </location>
</feature>
<evidence type="ECO:0000313" key="2">
    <source>
        <dbReference type="EMBL" id="MEL0537925.1"/>
    </source>
</evidence>
<dbReference type="Pfam" id="PF11368">
    <property type="entry name" value="DUF3169"/>
    <property type="match status" value="1"/>
</dbReference>
<keyword evidence="1" id="KW-0472">Membrane</keyword>
<dbReference type="InterPro" id="IPR021509">
    <property type="entry name" value="DUF3169"/>
</dbReference>
<feature type="transmembrane region" description="Helical" evidence="1">
    <location>
        <begin position="213"/>
        <end position="231"/>
    </location>
</feature>
<keyword evidence="1" id="KW-0812">Transmembrane</keyword>
<protein>
    <submittedName>
        <fullName evidence="2">DUF3169 family protein</fullName>
    </submittedName>
</protein>
<feature type="transmembrane region" description="Helical" evidence="1">
    <location>
        <begin position="9"/>
        <end position="30"/>
    </location>
</feature>
<feature type="transmembrane region" description="Helical" evidence="1">
    <location>
        <begin position="125"/>
        <end position="147"/>
    </location>
</feature>
<gene>
    <name evidence="2" type="ORF">AADA34_04165</name>
</gene>
<keyword evidence="1" id="KW-1133">Transmembrane helix</keyword>
<comment type="caution">
    <text evidence="2">The sequence shown here is derived from an EMBL/GenBank/DDBJ whole genome shotgun (WGS) entry which is preliminary data.</text>
</comment>
<dbReference type="RefSeq" id="WP_341611501.1">
    <property type="nucleotide sequence ID" value="NZ_JBBWSC010000003.1"/>
</dbReference>
<feature type="transmembrane region" description="Helical" evidence="1">
    <location>
        <begin position="186"/>
        <end position="207"/>
    </location>
</feature>
<evidence type="ECO:0000256" key="1">
    <source>
        <dbReference type="SAM" id="Phobius"/>
    </source>
</evidence>
<keyword evidence="3" id="KW-1185">Reference proteome</keyword>
<proteinExistence type="predicted"/>
<name>A0ABU9EWQ9_9STAP</name>
<sequence>MSNIKKNTLYLSKILLGVLVGGLIGFLFSFRSEIKLFAFLGTFEIQVSTGITILLVIICGIFMLKSLKKAYLYKQRSETLEDDADEYNQIYNRKFLQASWFFQGTIIITLFNMIFVAIFKESNNNQWGLTTIPLLISAAFAISYNVILPKIDSRLPKYNDSDYIGKTISAMDEGEKYISYSALFKLYHYNTAAIMMMIILLAFYSVATHTDQIIAMLVLIALYVFNIVFYYSKIGKYYEQ</sequence>
<reference evidence="2 3" key="1">
    <citation type="submission" date="2024-04" db="EMBL/GenBank/DDBJ databases">
        <title>Staphylococcus debuckii a clinical isolate.</title>
        <authorList>
            <person name="Magnan C."/>
            <person name="Plumet L."/>
            <person name="Morsli M."/>
            <person name="Molle V."/>
            <person name="Lavigne J.-P."/>
        </authorList>
    </citation>
    <scope>NUCLEOTIDE SEQUENCE [LARGE SCALE GENOMIC DNA]</scope>
    <source>
        <strain evidence="2 3">NSD001</strain>
    </source>
</reference>
<dbReference type="Proteomes" id="UP001380601">
    <property type="component" value="Unassembled WGS sequence"/>
</dbReference>
<dbReference type="EMBL" id="JBBWSC010000003">
    <property type="protein sequence ID" value="MEL0537925.1"/>
    <property type="molecule type" value="Genomic_DNA"/>
</dbReference>
<accession>A0ABU9EWQ9</accession>
<feature type="transmembrane region" description="Helical" evidence="1">
    <location>
        <begin position="36"/>
        <end position="64"/>
    </location>
</feature>